<evidence type="ECO:0000313" key="2">
    <source>
        <dbReference type="EMBL" id="MFC5992871.1"/>
    </source>
</evidence>
<dbReference type="InterPro" id="IPR036038">
    <property type="entry name" value="Aminotransferase-like"/>
</dbReference>
<proteinExistence type="inferred from homology"/>
<protein>
    <submittedName>
        <fullName evidence="2">Aminotransferase class IV</fullName>
    </submittedName>
</protein>
<dbReference type="SUPFAM" id="SSF56752">
    <property type="entry name" value="D-aminoacid aminotransferase-like PLP-dependent enzymes"/>
    <property type="match status" value="1"/>
</dbReference>
<evidence type="ECO:0000256" key="1">
    <source>
        <dbReference type="ARBA" id="ARBA00009320"/>
    </source>
</evidence>
<dbReference type="InterPro" id="IPR001544">
    <property type="entry name" value="Aminotrans_IV"/>
</dbReference>
<dbReference type="InterPro" id="IPR043131">
    <property type="entry name" value="BCAT-like_N"/>
</dbReference>
<dbReference type="PANTHER" id="PTHR42743:SF11">
    <property type="entry name" value="AMINODEOXYCHORISMATE LYASE"/>
    <property type="match status" value="1"/>
</dbReference>
<gene>
    <name evidence="2" type="ORF">ACFQE5_01450</name>
</gene>
<dbReference type="RefSeq" id="WP_379581869.1">
    <property type="nucleotide sequence ID" value="NZ_JBHSQW010000002.1"/>
</dbReference>
<sequence>MRSAEGTGVRAGLARPEEGIFESLLVVDGHPRRLDAHLRRLGGSYRELYRRPLTADVAGAIAASVTARAGYLRVRVDARPEHPDRVRVRVREWEAPVPVAAQPGLLLRPVHVASGAAHKFADRGWIDRLEAALPEGTLPLLVDATGLLLESTRSNVAVVRDGIVATPPLDGRILPGTARQAMLAALEAKGARHEVRAVHLAELGAAEGVLLTNAIRGVQWVRSVEGVARFTAPDPVTTALGIRLSAV</sequence>
<dbReference type="Gene3D" id="3.20.10.10">
    <property type="entry name" value="D-amino Acid Aminotransferase, subunit A, domain 2"/>
    <property type="match status" value="1"/>
</dbReference>
<dbReference type="Gene3D" id="3.30.470.10">
    <property type="match status" value="1"/>
</dbReference>
<dbReference type="EMBL" id="JBHSQW010000002">
    <property type="protein sequence ID" value="MFC5992871.1"/>
    <property type="molecule type" value="Genomic_DNA"/>
</dbReference>
<keyword evidence="2" id="KW-0032">Aminotransferase</keyword>
<dbReference type="GO" id="GO:0008483">
    <property type="term" value="F:transaminase activity"/>
    <property type="evidence" value="ECO:0007669"/>
    <property type="project" value="UniProtKB-KW"/>
</dbReference>
<dbReference type="Pfam" id="PF01063">
    <property type="entry name" value="Aminotran_4"/>
    <property type="match status" value="1"/>
</dbReference>
<comment type="caution">
    <text evidence="2">The sequence shown here is derived from an EMBL/GenBank/DDBJ whole genome shotgun (WGS) entry which is preliminary data.</text>
</comment>
<dbReference type="PANTHER" id="PTHR42743">
    <property type="entry name" value="AMINO-ACID AMINOTRANSFERASE"/>
    <property type="match status" value="1"/>
</dbReference>
<dbReference type="InterPro" id="IPR050571">
    <property type="entry name" value="Class-IV_PLP-Dep_Aminotrnsfr"/>
</dbReference>
<dbReference type="InterPro" id="IPR043132">
    <property type="entry name" value="BCAT-like_C"/>
</dbReference>
<reference evidence="3" key="1">
    <citation type="journal article" date="2019" name="Int. J. Syst. Evol. Microbiol.">
        <title>The Global Catalogue of Microorganisms (GCM) 10K type strain sequencing project: providing services to taxonomists for standard genome sequencing and annotation.</title>
        <authorList>
            <consortium name="The Broad Institute Genomics Platform"/>
            <consortium name="The Broad Institute Genome Sequencing Center for Infectious Disease"/>
            <person name="Wu L."/>
            <person name="Ma J."/>
        </authorList>
    </citation>
    <scope>NUCLEOTIDE SEQUENCE [LARGE SCALE GENOMIC DNA]</scope>
    <source>
        <strain evidence="3">CCM 8391</strain>
    </source>
</reference>
<dbReference type="Proteomes" id="UP001596302">
    <property type="component" value="Unassembled WGS sequence"/>
</dbReference>
<keyword evidence="2" id="KW-0808">Transferase</keyword>
<organism evidence="2 3">
    <name type="scientific">Pseudonocardia hispaniensis</name>
    <dbReference type="NCBI Taxonomy" id="904933"/>
    <lineage>
        <taxon>Bacteria</taxon>
        <taxon>Bacillati</taxon>
        <taxon>Actinomycetota</taxon>
        <taxon>Actinomycetes</taxon>
        <taxon>Pseudonocardiales</taxon>
        <taxon>Pseudonocardiaceae</taxon>
        <taxon>Pseudonocardia</taxon>
    </lineage>
</organism>
<accession>A0ABW1IWL5</accession>
<evidence type="ECO:0000313" key="3">
    <source>
        <dbReference type="Proteomes" id="UP001596302"/>
    </source>
</evidence>
<comment type="similarity">
    <text evidence="1">Belongs to the class-IV pyridoxal-phosphate-dependent aminotransferase family.</text>
</comment>
<keyword evidence="3" id="KW-1185">Reference proteome</keyword>
<name>A0ABW1IWL5_9PSEU</name>